<dbReference type="PANTHER" id="PTHR21198">
    <property type="entry name" value="GLUTAMATE RACEMASE"/>
    <property type="match status" value="1"/>
</dbReference>
<feature type="binding site" evidence="7">
    <location>
        <begin position="75"/>
        <end position="76"/>
    </location>
    <ligand>
        <name>substrate</name>
    </ligand>
</feature>
<keyword evidence="6 7" id="KW-0961">Cell wall biogenesis/degradation</keyword>
<dbReference type="InterPro" id="IPR033134">
    <property type="entry name" value="Asp/Glu_racemase_AS_2"/>
</dbReference>
<dbReference type="EMBL" id="BAABBO010000001">
    <property type="protein sequence ID" value="GAA3951981.1"/>
    <property type="molecule type" value="Genomic_DNA"/>
</dbReference>
<evidence type="ECO:0000256" key="5">
    <source>
        <dbReference type="ARBA" id="ARBA00023235"/>
    </source>
</evidence>
<evidence type="ECO:0000313" key="9">
    <source>
        <dbReference type="Proteomes" id="UP001501337"/>
    </source>
</evidence>
<keyword evidence="9" id="KW-1185">Reference proteome</keyword>
<dbReference type="SUPFAM" id="SSF53681">
    <property type="entry name" value="Aspartate/glutamate racemase"/>
    <property type="match status" value="2"/>
</dbReference>
<evidence type="ECO:0000256" key="2">
    <source>
        <dbReference type="ARBA" id="ARBA00013090"/>
    </source>
</evidence>
<feature type="active site" description="Proton donor/acceptor" evidence="7">
    <location>
        <position position="192"/>
    </location>
</feature>
<reference evidence="9" key="1">
    <citation type="journal article" date="2019" name="Int. J. Syst. Evol. Microbiol.">
        <title>The Global Catalogue of Microorganisms (GCM) 10K type strain sequencing project: providing services to taxonomists for standard genome sequencing and annotation.</title>
        <authorList>
            <consortium name="The Broad Institute Genomics Platform"/>
            <consortium name="The Broad Institute Genome Sequencing Center for Infectious Disease"/>
            <person name="Wu L."/>
            <person name="Ma J."/>
        </authorList>
    </citation>
    <scope>NUCLEOTIDE SEQUENCE [LARGE SCALE GENOMIC DNA]</scope>
    <source>
        <strain evidence="9">JCM 17555</strain>
    </source>
</reference>
<feature type="active site" description="Proton donor/acceptor" evidence="7">
    <location>
        <position position="74"/>
    </location>
</feature>
<comment type="function">
    <text evidence="7">Provides the (R)-glutamate required for cell wall biosynthesis.</text>
</comment>
<dbReference type="PROSITE" id="PS00924">
    <property type="entry name" value="ASP_GLU_RACEMASE_2"/>
    <property type="match status" value="1"/>
</dbReference>
<evidence type="ECO:0000256" key="7">
    <source>
        <dbReference type="HAMAP-Rule" id="MF_00258"/>
    </source>
</evidence>
<organism evidence="8 9">
    <name type="scientific">Allohahella marinimesophila</name>
    <dbReference type="NCBI Taxonomy" id="1054972"/>
    <lineage>
        <taxon>Bacteria</taxon>
        <taxon>Pseudomonadati</taxon>
        <taxon>Pseudomonadota</taxon>
        <taxon>Gammaproteobacteria</taxon>
        <taxon>Oceanospirillales</taxon>
        <taxon>Hahellaceae</taxon>
        <taxon>Allohahella</taxon>
    </lineage>
</organism>
<dbReference type="InterPro" id="IPR001920">
    <property type="entry name" value="Asp/Glu_race"/>
</dbReference>
<feature type="binding site" evidence="7">
    <location>
        <begin position="42"/>
        <end position="43"/>
    </location>
    <ligand>
        <name>substrate</name>
    </ligand>
</feature>
<dbReference type="Gene3D" id="3.40.50.1860">
    <property type="match status" value="2"/>
</dbReference>
<evidence type="ECO:0000313" key="8">
    <source>
        <dbReference type="EMBL" id="GAA3951981.1"/>
    </source>
</evidence>
<evidence type="ECO:0000256" key="1">
    <source>
        <dbReference type="ARBA" id="ARBA00001602"/>
    </source>
</evidence>
<dbReference type="Pfam" id="PF01177">
    <property type="entry name" value="Asp_Glu_race"/>
    <property type="match status" value="1"/>
</dbReference>
<comment type="pathway">
    <text evidence="7">Cell wall biogenesis; peptidoglycan biosynthesis.</text>
</comment>
<dbReference type="PROSITE" id="PS00923">
    <property type="entry name" value="ASP_GLU_RACEMASE_1"/>
    <property type="match status" value="1"/>
</dbReference>
<dbReference type="InterPro" id="IPR015942">
    <property type="entry name" value="Asp/Glu/hydantoin_racemase"/>
</dbReference>
<name>A0ABP7NT18_9GAMM</name>
<gene>
    <name evidence="7 8" type="primary">murI</name>
    <name evidence="8" type="ORF">GCM10022278_08790</name>
</gene>
<accession>A0ABP7NT18</accession>
<sequence length="286" mass="31398">MTVCDVLIMDSGSGGLSIWRALTASMPELNTVYLADFNHYPYGEQSEAALIARLRHLVGRCIEDWQPKIVVIACNTASTVVLDALRAQFPLPFVGVVPAIKVAALASQQHCIGLLATPGTIRRSYIDRLIEEFAPHCRVVRVGSSELVHMAERQIRSEGNHNRQSLNEDTALLSSIIEPFRAAGCDQVVLGCTHFPLLKAAFQNALPDINWVDSTAAICRRVATLWSDHGKFKSAEAGQGEPASHLLLFTEPKPAATTDQQRIAVLDDRWTAAMLGMGFRKIERLD</sequence>
<evidence type="ECO:0000256" key="3">
    <source>
        <dbReference type="ARBA" id="ARBA00022960"/>
    </source>
</evidence>
<evidence type="ECO:0000256" key="4">
    <source>
        <dbReference type="ARBA" id="ARBA00022984"/>
    </source>
</evidence>
<proteinExistence type="inferred from homology"/>
<dbReference type="PANTHER" id="PTHR21198:SF2">
    <property type="entry name" value="GLUTAMATE RACEMASE"/>
    <property type="match status" value="1"/>
</dbReference>
<dbReference type="Proteomes" id="UP001501337">
    <property type="component" value="Unassembled WGS sequence"/>
</dbReference>
<keyword evidence="3 7" id="KW-0133">Cell shape</keyword>
<comment type="similarity">
    <text evidence="7">Belongs to the aspartate/glutamate racemases family.</text>
</comment>
<dbReference type="InterPro" id="IPR018187">
    <property type="entry name" value="Asp/Glu_racemase_AS_1"/>
</dbReference>
<protein>
    <recommendedName>
        <fullName evidence="2 7">Glutamate racemase</fullName>
        <ecNumber evidence="2 7">5.1.1.3</ecNumber>
    </recommendedName>
</protein>
<keyword evidence="5 7" id="KW-0413">Isomerase</keyword>
<dbReference type="HAMAP" id="MF_00258">
    <property type="entry name" value="Glu_racemase"/>
    <property type="match status" value="1"/>
</dbReference>
<dbReference type="EC" id="5.1.1.3" evidence="2 7"/>
<feature type="binding site" evidence="7">
    <location>
        <begin position="10"/>
        <end position="11"/>
    </location>
    <ligand>
        <name>substrate</name>
    </ligand>
</feature>
<evidence type="ECO:0000256" key="6">
    <source>
        <dbReference type="ARBA" id="ARBA00023316"/>
    </source>
</evidence>
<comment type="caution">
    <text evidence="8">The sequence shown here is derived from an EMBL/GenBank/DDBJ whole genome shotgun (WGS) entry which is preliminary data.</text>
</comment>
<comment type="catalytic activity">
    <reaction evidence="1 7">
        <text>L-glutamate = D-glutamate</text>
        <dbReference type="Rhea" id="RHEA:12813"/>
        <dbReference type="ChEBI" id="CHEBI:29985"/>
        <dbReference type="ChEBI" id="CHEBI:29986"/>
        <dbReference type="EC" id="5.1.1.3"/>
    </reaction>
</comment>
<dbReference type="InterPro" id="IPR004391">
    <property type="entry name" value="Glu_race"/>
</dbReference>
<keyword evidence="4 7" id="KW-0573">Peptidoglycan synthesis</keyword>
<dbReference type="NCBIfam" id="TIGR00067">
    <property type="entry name" value="glut_race"/>
    <property type="match status" value="1"/>
</dbReference>
<feature type="binding site" evidence="7">
    <location>
        <begin position="193"/>
        <end position="194"/>
    </location>
    <ligand>
        <name>substrate</name>
    </ligand>
</feature>